<dbReference type="EMBL" id="CP158373">
    <property type="protein sequence ID" value="XBY66810.1"/>
    <property type="molecule type" value="Genomic_DNA"/>
</dbReference>
<proteinExistence type="predicted"/>
<reference evidence="1" key="1">
    <citation type="submission" date="2023-08" db="EMBL/GenBank/DDBJ databases">
        <title>Increased levels of nutrients transform a symbiont into a lethal pathobiont.</title>
        <authorList>
            <person name="Lachnit T."/>
            <person name="Ulrich L."/>
            <person name="Willmer F.M."/>
            <person name="Hasenbein T."/>
            <person name="Steiner L.X."/>
            <person name="Wolters M."/>
            <person name="Herbst E.M."/>
            <person name="Deines P."/>
        </authorList>
    </citation>
    <scope>NUCLEOTIDE SEQUENCE</scope>
    <source>
        <strain evidence="1">T3</strain>
    </source>
</reference>
<organism evidence="1">
    <name type="scientific">Pseudomonas solani</name>
    <dbReference type="NCBI Taxonomy" id="2731552"/>
    <lineage>
        <taxon>Bacteria</taxon>
        <taxon>Pseudomonadati</taxon>
        <taxon>Pseudomonadota</taxon>
        <taxon>Gammaproteobacteria</taxon>
        <taxon>Pseudomonadales</taxon>
        <taxon>Pseudomonadaceae</taxon>
        <taxon>Pseudomonas</taxon>
    </lineage>
</organism>
<accession>A0AAU7Y933</accession>
<sequence length="64" mass="6908">MDEQLSTIIQFAETYLGRPLTEAELQQLIAFVRSNPELQSGRLLGAAAEGSQPEDALSAFLGTL</sequence>
<dbReference type="AlphaFoldDB" id="A0AAU7Y933"/>
<evidence type="ECO:0000313" key="1">
    <source>
        <dbReference type="EMBL" id="XBY66810.1"/>
    </source>
</evidence>
<protein>
    <submittedName>
        <fullName evidence="1">Uncharacterized protein</fullName>
    </submittedName>
</protein>
<dbReference type="RefSeq" id="WP_021220178.1">
    <property type="nucleotide sequence ID" value="NZ_CP158373.1"/>
</dbReference>
<gene>
    <name evidence="1" type="ORF">ABS648_13885</name>
</gene>
<name>A0AAU7Y933_9PSED</name>